<evidence type="ECO:0000313" key="3">
    <source>
        <dbReference type="Proteomes" id="UP000829720"/>
    </source>
</evidence>
<accession>A0A8T3CJJ1</accession>
<dbReference type="Pfam" id="PF01344">
    <property type="entry name" value="Kelch_1"/>
    <property type="match status" value="1"/>
</dbReference>
<name>A0A8T3CJJ1_9TELE</name>
<dbReference type="OrthoDB" id="8894505at2759"/>
<sequence length="70" mass="7666">MTSRRSGVGLAVVNGQLMAVGGFDGTTYLKTIEVYDPDANTWRLYGGMNYRRLGGGVGVIKMTHCESHIW</sequence>
<reference evidence="2" key="1">
    <citation type="submission" date="2021-01" db="EMBL/GenBank/DDBJ databases">
        <authorList>
            <person name="Zahm M."/>
            <person name="Roques C."/>
            <person name="Cabau C."/>
            <person name="Klopp C."/>
            <person name="Donnadieu C."/>
            <person name="Jouanno E."/>
            <person name="Lampietro C."/>
            <person name="Louis A."/>
            <person name="Herpin A."/>
            <person name="Echchiki A."/>
            <person name="Berthelot C."/>
            <person name="Parey E."/>
            <person name="Roest-Crollius H."/>
            <person name="Braasch I."/>
            <person name="Postlethwait J."/>
            <person name="Bobe J."/>
            <person name="Montfort J."/>
            <person name="Bouchez O."/>
            <person name="Begum T."/>
            <person name="Mejri S."/>
            <person name="Adams A."/>
            <person name="Chen W.-J."/>
            <person name="Guiguen Y."/>
        </authorList>
    </citation>
    <scope>NUCLEOTIDE SEQUENCE</scope>
    <source>
        <tissue evidence="2">Blood</tissue>
    </source>
</reference>
<dbReference type="InterPro" id="IPR015915">
    <property type="entry name" value="Kelch-typ_b-propeller"/>
</dbReference>
<keyword evidence="1" id="KW-0880">Kelch repeat</keyword>
<evidence type="ECO:0000313" key="2">
    <source>
        <dbReference type="EMBL" id="KAI1882808.1"/>
    </source>
</evidence>
<dbReference type="AlphaFoldDB" id="A0A8T3CJJ1"/>
<gene>
    <name evidence="2" type="ORF">AGOR_G00238730</name>
</gene>
<dbReference type="SUPFAM" id="SSF117281">
    <property type="entry name" value="Kelch motif"/>
    <property type="match status" value="1"/>
</dbReference>
<dbReference type="Gene3D" id="2.120.10.80">
    <property type="entry name" value="Kelch-type beta propeller"/>
    <property type="match status" value="1"/>
</dbReference>
<organism evidence="2 3">
    <name type="scientific">Albula goreensis</name>
    <dbReference type="NCBI Taxonomy" id="1534307"/>
    <lineage>
        <taxon>Eukaryota</taxon>
        <taxon>Metazoa</taxon>
        <taxon>Chordata</taxon>
        <taxon>Craniata</taxon>
        <taxon>Vertebrata</taxon>
        <taxon>Euteleostomi</taxon>
        <taxon>Actinopterygii</taxon>
        <taxon>Neopterygii</taxon>
        <taxon>Teleostei</taxon>
        <taxon>Albuliformes</taxon>
        <taxon>Albulidae</taxon>
        <taxon>Albula</taxon>
    </lineage>
</organism>
<dbReference type="SMART" id="SM00612">
    <property type="entry name" value="Kelch"/>
    <property type="match status" value="1"/>
</dbReference>
<proteinExistence type="predicted"/>
<comment type="caution">
    <text evidence="2">The sequence shown here is derived from an EMBL/GenBank/DDBJ whole genome shotgun (WGS) entry which is preliminary data.</text>
</comment>
<dbReference type="EMBL" id="JAERUA010000024">
    <property type="protein sequence ID" value="KAI1882808.1"/>
    <property type="molecule type" value="Genomic_DNA"/>
</dbReference>
<dbReference type="InterPro" id="IPR006652">
    <property type="entry name" value="Kelch_1"/>
</dbReference>
<dbReference type="Proteomes" id="UP000829720">
    <property type="component" value="Unassembled WGS sequence"/>
</dbReference>
<evidence type="ECO:0000256" key="1">
    <source>
        <dbReference type="ARBA" id="ARBA00022441"/>
    </source>
</evidence>
<keyword evidence="3" id="KW-1185">Reference proteome</keyword>
<protein>
    <submittedName>
        <fullName evidence="2">Uncharacterized protein</fullName>
    </submittedName>
</protein>